<feature type="chain" id="PRO_5035212516" evidence="2">
    <location>
        <begin position="29"/>
        <end position="364"/>
    </location>
</feature>
<evidence type="ECO:0000313" key="3">
    <source>
        <dbReference type="EMBL" id="MBE3636743.1"/>
    </source>
</evidence>
<dbReference type="PROSITE" id="PS51318">
    <property type="entry name" value="TAT"/>
    <property type="match status" value="1"/>
</dbReference>
<organism evidence="3 4">
    <name type="scientific">Mangrovicoccus algicola</name>
    <dbReference type="NCBI Taxonomy" id="2771008"/>
    <lineage>
        <taxon>Bacteria</taxon>
        <taxon>Pseudomonadati</taxon>
        <taxon>Pseudomonadota</taxon>
        <taxon>Alphaproteobacteria</taxon>
        <taxon>Rhodobacterales</taxon>
        <taxon>Paracoccaceae</taxon>
        <taxon>Mangrovicoccus</taxon>
    </lineage>
</organism>
<dbReference type="InterPro" id="IPR006311">
    <property type="entry name" value="TAT_signal"/>
</dbReference>
<name>A0A8J6YVB7_9RHOB</name>
<dbReference type="EMBL" id="JACVXA010000003">
    <property type="protein sequence ID" value="MBE3636743.1"/>
    <property type="molecule type" value="Genomic_DNA"/>
</dbReference>
<dbReference type="Proteomes" id="UP000609121">
    <property type="component" value="Unassembled WGS sequence"/>
</dbReference>
<dbReference type="RefSeq" id="WP_193178934.1">
    <property type="nucleotide sequence ID" value="NZ_JACVXA010000003.1"/>
</dbReference>
<accession>A0A8J6YVB7</accession>
<feature type="signal peptide" evidence="2">
    <location>
        <begin position="1"/>
        <end position="28"/>
    </location>
</feature>
<dbReference type="InterPro" id="IPR005064">
    <property type="entry name" value="BUG"/>
</dbReference>
<sequence>MTTGISRRGALGLAAMAPLVLMAGPGAADDFSGGKIDWLVPFSPGGGSGTIAQFEAPILTKYLPGNPVISLTYEPGGGSIKGANLFALRAKPTGREWLITSASTQFPYLLQDPRVKYEYQDWRIVSAAPTGGIVFVRPESGVTGPGDIAKLEGSKLTYGSQGATSLDLVPLLGFRLLGLDVQHVFGFKARADARLAFERGEITIDYQTTSAYIQNVQPLVDAGEAVPIFTWGMMDGEGNLVRDPNYPDLPHFGEVYEMLHGEPPAGPEFDAYMAFFTAGFPAQKMIFVPRDTPDEVVDTLVAGFEAMKDDPDYQANRADVLGNYDQVNGRAAEALFRKGTTISEEHRKAVVSLLAEEYGVRLGE</sequence>
<evidence type="ECO:0000256" key="1">
    <source>
        <dbReference type="ARBA" id="ARBA00006987"/>
    </source>
</evidence>
<comment type="caution">
    <text evidence="3">The sequence shown here is derived from an EMBL/GenBank/DDBJ whole genome shotgun (WGS) entry which is preliminary data.</text>
</comment>
<evidence type="ECO:0000313" key="4">
    <source>
        <dbReference type="Proteomes" id="UP000609121"/>
    </source>
</evidence>
<evidence type="ECO:0000256" key="2">
    <source>
        <dbReference type="SAM" id="SignalP"/>
    </source>
</evidence>
<dbReference type="AlphaFoldDB" id="A0A8J6YVB7"/>
<dbReference type="PANTHER" id="PTHR42928">
    <property type="entry name" value="TRICARBOXYLATE-BINDING PROTEIN"/>
    <property type="match status" value="1"/>
</dbReference>
<proteinExistence type="inferred from homology"/>
<comment type="similarity">
    <text evidence="1">Belongs to the UPF0065 (bug) family.</text>
</comment>
<keyword evidence="4" id="KW-1185">Reference proteome</keyword>
<gene>
    <name evidence="3" type="ORF">ICN82_00835</name>
</gene>
<reference evidence="3" key="1">
    <citation type="submission" date="2020-09" db="EMBL/GenBank/DDBJ databases">
        <title>A novel bacterium of genus Mangrovicoccus, isolated from South China Sea.</title>
        <authorList>
            <person name="Huang H."/>
            <person name="Mo K."/>
            <person name="Hu Y."/>
        </authorList>
    </citation>
    <scope>NUCLEOTIDE SEQUENCE</scope>
    <source>
        <strain evidence="3">HB182678</strain>
    </source>
</reference>
<dbReference type="Gene3D" id="3.40.190.10">
    <property type="entry name" value="Periplasmic binding protein-like II"/>
    <property type="match status" value="1"/>
</dbReference>
<dbReference type="Gene3D" id="3.40.190.150">
    <property type="entry name" value="Bordetella uptake gene, domain 1"/>
    <property type="match status" value="1"/>
</dbReference>
<protein>
    <submittedName>
        <fullName evidence="3">Tricarboxylate transporter</fullName>
    </submittedName>
</protein>
<dbReference type="InterPro" id="IPR042100">
    <property type="entry name" value="Bug_dom1"/>
</dbReference>
<keyword evidence="2" id="KW-0732">Signal</keyword>
<dbReference type="PANTHER" id="PTHR42928:SF5">
    <property type="entry name" value="BLR1237 PROTEIN"/>
    <property type="match status" value="1"/>
</dbReference>